<keyword evidence="2" id="KW-1185">Reference proteome</keyword>
<dbReference type="Proteomes" id="UP000237640">
    <property type="component" value="Unassembled WGS sequence"/>
</dbReference>
<dbReference type="OrthoDB" id="7554093at2"/>
<dbReference type="RefSeq" id="WP_106145315.1">
    <property type="nucleotide sequence ID" value="NZ_PVYX01000002.1"/>
</dbReference>
<evidence type="ECO:0000313" key="2">
    <source>
        <dbReference type="Proteomes" id="UP000237640"/>
    </source>
</evidence>
<comment type="caution">
    <text evidence="1">The sequence shown here is derived from an EMBL/GenBank/DDBJ whole genome shotgun (WGS) entry which is preliminary data.</text>
</comment>
<accession>A0A2T0M901</accession>
<sequence length="157" mass="17860">MKEKLRSKAYYIAALVFLIAGCQQPVSGKWQLVFQTDKSGNVVHGTKQELIQYVRDGHPIRIGWESMGKTSVEHTIDVRFLTIANEKEVFAMLEPFWAQRPDLKSDTLSIVPVGSETNWILSSNGLRSSMMVDKANDTIINYKPDLFGLPIKWFVKK</sequence>
<dbReference type="EMBL" id="PVYX01000002">
    <property type="protein sequence ID" value="PRX53991.1"/>
    <property type="molecule type" value="Genomic_DNA"/>
</dbReference>
<gene>
    <name evidence="1" type="ORF">CLV81_2385</name>
</gene>
<evidence type="ECO:0000313" key="1">
    <source>
        <dbReference type="EMBL" id="PRX53991.1"/>
    </source>
</evidence>
<dbReference type="AlphaFoldDB" id="A0A2T0M901"/>
<reference evidence="1 2" key="1">
    <citation type="submission" date="2018-03" db="EMBL/GenBank/DDBJ databases">
        <title>Genomic Encyclopedia of Archaeal and Bacterial Type Strains, Phase II (KMG-II): from individual species to whole genera.</title>
        <authorList>
            <person name="Goeker M."/>
        </authorList>
    </citation>
    <scope>NUCLEOTIDE SEQUENCE [LARGE SCALE GENOMIC DNA]</scope>
    <source>
        <strain evidence="1 2">DSM 25027</strain>
    </source>
</reference>
<protein>
    <submittedName>
        <fullName evidence="1">Uncharacterized protein</fullName>
    </submittedName>
</protein>
<name>A0A2T0M901_9FLAO</name>
<dbReference type="PROSITE" id="PS51257">
    <property type="entry name" value="PROKAR_LIPOPROTEIN"/>
    <property type="match status" value="1"/>
</dbReference>
<proteinExistence type="predicted"/>
<organism evidence="1 2">
    <name type="scientific">Flagellimonas meridianipacifica</name>
    <dbReference type="NCBI Taxonomy" id="1080225"/>
    <lineage>
        <taxon>Bacteria</taxon>
        <taxon>Pseudomonadati</taxon>
        <taxon>Bacteroidota</taxon>
        <taxon>Flavobacteriia</taxon>
        <taxon>Flavobacteriales</taxon>
        <taxon>Flavobacteriaceae</taxon>
        <taxon>Flagellimonas</taxon>
    </lineage>
</organism>